<comment type="caution">
    <text evidence="2">The sequence shown here is derived from an EMBL/GenBank/DDBJ whole genome shotgun (WGS) entry which is preliminary data.</text>
</comment>
<name>A0A9P9BPV1_9PEZI</name>
<dbReference type="EMBL" id="JAGTJQ010000006">
    <property type="protein sequence ID" value="KAH7029622.1"/>
    <property type="molecule type" value="Genomic_DNA"/>
</dbReference>
<evidence type="ECO:0000313" key="2">
    <source>
        <dbReference type="EMBL" id="KAH7029622.1"/>
    </source>
</evidence>
<feature type="region of interest" description="Disordered" evidence="1">
    <location>
        <begin position="80"/>
        <end position="104"/>
    </location>
</feature>
<keyword evidence="3" id="KW-1185">Reference proteome</keyword>
<dbReference type="OrthoDB" id="5336565at2759"/>
<feature type="compositionally biased region" description="Pro residues" evidence="1">
    <location>
        <begin position="165"/>
        <end position="174"/>
    </location>
</feature>
<evidence type="ECO:0000313" key="3">
    <source>
        <dbReference type="Proteomes" id="UP000756346"/>
    </source>
</evidence>
<dbReference type="GeneID" id="70191491"/>
<dbReference type="Proteomes" id="UP000756346">
    <property type="component" value="Unassembled WGS sequence"/>
</dbReference>
<sequence>MAWGRRFMMATRVRSVQYLWAGLSICTLITRSHLRRVARSLAGNREAWLEGTGAFRNLRVLAKEYRERFIDEANARARSQRRTADFGDVSESESQEHEGSSPDNFFECLPFADSVKEDSDTRLSEDDVGLAILHRLCDEDNASRARVTVTVSSPASDALQAKVPRTPPSPAVPRPPKRGTWKSVSAKLPFS</sequence>
<gene>
    <name evidence="2" type="ORF">B0I36DRAFT_411663</name>
</gene>
<organism evidence="2 3">
    <name type="scientific">Microdochium trichocladiopsis</name>
    <dbReference type="NCBI Taxonomy" id="1682393"/>
    <lineage>
        <taxon>Eukaryota</taxon>
        <taxon>Fungi</taxon>
        <taxon>Dikarya</taxon>
        <taxon>Ascomycota</taxon>
        <taxon>Pezizomycotina</taxon>
        <taxon>Sordariomycetes</taxon>
        <taxon>Xylariomycetidae</taxon>
        <taxon>Xylariales</taxon>
        <taxon>Microdochiaceae</taxon>
        <taxon>Microdochium</taxon>
    </lineage>
</organism>
<dbReference type="AlphaFoldDB" id="A0A9P9BPV1"/>
<proteinExistence type="predicted"/>
<dbReference type="RefSeq" id="XP_046011910.1">
    <property type="nucleotide sequence ID" value="XM_046161945.1"/>
</dbReference>
<evidence type="ECO:0000256" key="1">
    <source>
        <dbReference type="SAM" id="MobiDB-lite"/>
    </source>
</evidence>
<accession>A0A9P9BPV1</accession>
<feature type="region of interest" description="Disordered" evidence="1">
    <location>
        <begin position="148"/>
        <end position="191"/>
    </location>
</feature>
<protein>
    <submittedName>
        <fullName evidence="2">Uncharacterized protein</fullName>
    </submittedName>
</protein>
<reference evidence="2" key="1">
    <citation type="journal article" date="2021" name="Nat. Commun.">
        <title>Genetic determinants of endophytism in the Arabidopsis root mycobiome.</title>
        <authorList>
            <person name="Mesny F."/>
            <person name="Miyauchi S."/>
            <person name="Thiergart T."/>
            <person name="Pickel B."/>
            <person name="Atanasova L."/>
            <person name="Karlsson M."/>
            <person name="Huettel B."/>
            <person name="Barry K.W."/>
            <person name="Haridas S."/>
            <person name="Chen C."/>
            <person name="Bauer D."/>
            <person name="Andreopoulos W."/>
            <person name="Pangilinan J."/>
            <person name="LaButti K."/>
            <person name="Riley R."/>
            <person name="Lipzen A."/>
            <person name="Clum A."/>
            <person name="Drula E."/>
            <person name="Henrissat B."/>
            <person name="Kohler A."/>
            <person name="Grigoriev I.V."/>
            <person name="Martin F.M."/>
            <person name="Hacquard S."/>
        </authorList>
    </citation>
    <scope>NUCLEOTIDE SEQUENCE</scope>
    <source>
        <strain evidence="2">MPI-CAGE-CH-0230</strain>
    </source>
</reference>